<dbReference type="AlphaFoldDB" id="A0AAV4QHH6"/>
<evidence type="ECO:0000256" key="1">
    <source>
        <dbReference type="SAM" id="MobiDB-lite"/>
    </source>
</evidence>
<evidence type="ECO:0000313" key="3">
    <source>
        <dbReference type="Proteomes" id="UP001054837"/>
    </source>
</evidence>
<feature type="region of interest" description="Disordered" evidence="1">
    <location>
        <begin position="39"/>
        <end position="83"/>
    </location>
</feature>
<dbReference type="EMBL" id="BPLQ01004536">
    <property type="protein sequence ID" value="GIY08590.1"/>
    <property type="molecule type" value="Genomic_DNA"/>
</dbReference>
<keyword evidence="3" id="KW-1185">Reference proteome</keyword>
<comment type="caution">
    <text evidence="2">The sequence shown here is derived from an EMBL/GenBank/DDBJ whole genome shotgun (WGS) entry which is preliminary data.</text>
</comment>
<gene>
    <name evidence="2" type="ORF">CDAR_433021</name>
</gene>
<sequence length="83" mass="9624">MTSAEIFHFNPQNLLFNSQPFWTSKGSAISVPKTHCKLFPQNRKQQPNSEMPASKQRKKRSSRFAELQNNKIRDQFGSDGREI</sequence>
<dbReference type="Proteomes" id="UP001054837">
    <property type="component" value="Unassembled WGS sequence"/>
</dbReference>
<evidence type="ECO:0000313" key="2">
    <source>
        <dbReference type="EMBL" id="GIY08590.1"/>
    </source>
</evidence>
<organism evidence="2 3">
    <name type="scientific">Caerostris darwini</name>
    <dbReference type="NCBI Taxonomy" id="1538125"/>
    <lineage>
        <taxon>Eukaryota</taxon>
        <taxon>Metazoa</taxon>
        <taxon>Ecdysozoa</taxon>
        <taxon>Arthropoda</taxon>
        <taxon>Chelicerata</taxon>
        <taxon>Arachnida</taxon>
        <taxon>Araneae</taxon>
        <taxon>Araneomorphae</taxon>
        <taxon>Entelegynae</taxon>
        <taxon>Araneoidea</taxon>
        <taxon>Araneidae</taxon>
        <taxon>Caerostris</taxon>
    </lineage>
</organism>
<reference evidence="2 3" key="1">
    <citation type="submission" date="2021-06" db="EMBL/GenBank/DDBJ databases">
        <title>Caerostris darwini draft genome.</title>
        <authorList>
            <person name="Kono N."/>
            <person name="Arakawa K."/>
        </authorList>
    </citation>
    <scope>NUCLEOTIDE SEQUENCE [LARGE SCALE GENOMIC DNA]</scope>
</reference>
<feature type="compositionally biased region" description="Basic and acidic residues" evidence="1">
    <location>
        <begin position="71"/>
        <end position="83"/>
    </location>
</feature>
<name>A0AAV4QHH6_9ARAC</name>
<proteinExistence type="predicted"/>
<accession>A0AAV4QHH6</accession>
<protein>
    <submittedName>
        <fullName evidence="2">Uncharacterized protein</fullName>
    </submittedName>
</protein>
<feature type="compositionally biased region" description="Polar residues" evidence="1">
    <location>
        <begin position="42"/>
        <end position="51"/>
    </location>
</feature>